<feature type="compositionally biased region" description="Low complexity" evidence="2">
    <location>
        <begin position="750"/>
        <end position="760"/>
    </location>
</feature>
<comment type="caution">
    <text evidence="4">The sequence shown here is derived from an EMBL/GenBank/DDBJ whole genome shotgun (WGS) entry which is preliminary data.</text>
</comment>
<dbReference type="EMBL" id="BQNB010016730">
    <property type="protein sequence ID" value="GJT55122.1"/>
    <property type="molecule type" value="Genomic_DNA"/>
</dbReference>
<feature type="compositionally biased region" description="Polar residues" evidence="2">
    <location>
        <begin position="766"/>
        <end position="777"/>
    </location>
</feature>
<feature type="region of interest" description="Disordered" evidence="2">
    <location>
        <begin position="67"/>
        <end position="92"/>
    </location>
</feature>
<feature type="region of interest" description="Disordered" evidence="2">
    <location>
        <begin position="750"/>
        <end position="777"/>
    </location>
</feature>
<reference evidence="4" key="1">
    <citation type="journal article" date="2022" name="Int. J. Mol. Sci.">
        <title>Draft Genome of Tanacetum Coccineum: Genomic Comparison of Closely Related Tanacetum-Family Plants.</title>
        <authorList>
            <person name="Yamashiro T."/>
            <person name="Shiraishi A."/>
            <person name="Nakayama K."/>
            <person name="Satake H."/>
        </authorList>
    </citation>
    <scope>NUCLEOTIDE SEQUENCE</scope>
</reference>
<proteinExistence type="predicted"/>
<feature type="coiled-coil region" evidence="1">
    <location>
        <begin position="290"/>
        <end position="356"/>
    </location>
</feature>
<feature type="region of interest" description="Disordered" evidence="2">
    <location>
        <begin position="422"/>
        <end position="452"/>
    </location>
</feature>
<accession>A0ABQ5EXC3</accession>
<keyword evidence="5" id="KW-1185">Reference proteome</keyword>
<keyword evidence="1" id="KW-0175">Coiled coil</keyword>
<evidence type="ECO:0000256" key="2">
    <source>
        <dbReference type="SAM" id="MobiDB-lite"/>
    </source>
</evidence>
<feature type="region of interest" description="Disordered" evidence="2">
    <location>
        <begin position="108"/>
        <end position="130"/>
    </location>
</feature>
<organism evidence="4 5">
    <name type="scientific">Tanacetum coccineum</name>
    <dbReference type="NCBI Taxonomy" id="301880"/>
    <lineage>
        <taxon>Eukaryota</taxon>
        <taxon>Viridiplantae</taxon>
        <taxon>Streptophyta</taxon>
        <taxon>Embryophyta</taxon>
        <taxon>Tracheophyta</taxon>
        <taxon>Spermatophyta</taxon>
        <taxon>Magnoliopsida</taxon>
        <taxon>eudicotyledons</taxon>
        <taxon>Gunneridae</taxon>
        <taxon>Pentapetalae</taxon>
        <taxon>asterids</taxon>
        <taxon>campanulids</taxon>
        <taxon>Asterales</taxon>
        <taxon>Asteraceae</taxon>
        <taxon>Asteroideae</taxon>
        <taxon>Anthemideae</taxon>
        <taxon>Anthemidinae</taxon>
        <taxon>Tanacetum</taxon>
    </lineage>
</organism>
<dbReference type="Pfam" id="PF07727">
    <property type="entry name" value="RVT_2"/>
    <property type="match status" value="1"/>
</dbReference>
<name>A0ABQ5EXC3_9ASTR</name>
<evidence type="ECO:0000256" key="1">
    <source>
        <dbReference type="SAM" id="Coils"/>
    </source>
</evidence>
<evidence type="ECO:0000259" key="3">
    <source>
        <dbReference type="Pfam" id="PF07727"/>
    </source>
</evidence>
<sequence length="1097" mass="124306">MRRKRVPKLLAPEKLQYEADVKAINIILQGVPADVYKLMIHHPYTRIEVRQFHDTLIQHMESVKNSIDERTQHKQEYDSRVNERHMHSKERMVDSEKILDANLVVTKSSGTESEKHVTSSRSGNDTHVEDADIKPVNDKEAMAEVQLTAQHNVLANEQQHSVQSGPICDTHLLEKVDSNTTPDSTNMCHRGGEIDQNDEKCQVSCPLFDPSFDNMTTEFSNQSLESENISLKKSVAQLQKDFSRMEPHCINMELKYQNQALKDGQHGQILNETSNKAKINKEIEILETINIELEHSVAKLLAENEKLHMENEHLKQTYKDLYNSIKKTQVQTKDHNDSLIAQINSKTIENADLKDQIQKKVFANVALKNEIRKLKGNSMDTKNSSKELYGSNDIAHNYYLEEAKKKTQGKNMNLKPTLLHTTSLQNTTNGSKPKPKSNNQTSRSLPVSKSSCGMSNGVQLVDHSRNSSSFSDSKHFVCSTCKKCVFNVNHDACITKFLKEVNSRVKVQSPKTRNSNKLVEPKIHTQNPGRQIVTGHRFSPNKSSAVHEKTNTPRSCLRWIPTGRIFNTVGLRWVPTGKTFISSTTKVDCEPPNGLNEDITNPCEYDQTLNVNADNTSGLIPQRKERCTLQCALSSKEEKYSCFRPFSSTMIWENSKQNMVKSLLIFQMVNMASEHSSSGPAIHEMTPTTISSGLMPNPPPSTPFVPPSRIDWDLLFQPLFDVLLTHLPSVDRPSPKVIALIPEVVALKPAASTGSPSSTTVDQDAPSPSNSQTTPETQSFVIPNDVEEDNHDLDVAHMNNDPFFGISIPKNIFEASSSSNVIPIVVHTAAPNSEHVTKYTKDHPLENIIGELERHVSTRLQLRKQALFCYYDAFLTSLEPKNYKDALTQECWIKAMQEELNKFEHIEVWKIIPSLDNVMVITLKWIHKMKLDELGVARLDAIRNFLAYAAHMNMIVYQMDVKTAFLNGILHEEVYVSQPDGFVDQDNLNHVYKLKKALYGLKHAPRAWYDLLSKFLLSQEFSKGTMDPTLFIKRQGKDILLMLIMRVAKILDKVLLDLADIFTKALGRERIEFLINKLEMRSFTPETLKLLADEAKE</sequence>
<dbReference type="Proteomes" id="UP001151760">
    <property type="component" value="Unassembled WGS sequence"/>
</dbReference>
<evidence type="ECO:0000313" key="5">
    <source>
        <dbReference type="Proteomes" id="UP001151760"/>
    </source>
</evidence>
<evidence type="ECO:0000313" key="4">
    <source>
        <dbReference type="EMBL" id="GJT55122.1"/>
    </source>
</evidence>
<reference evidence="4" key="2">
    <citation type="submission" date="2022-01" db="EMBL/GenBank/DDBJ databases">
        <authorList>
            <person name="Yamashiro T."/>
            <person name="Shiraishi A."/>
            <person name="Satake H."/>
            <person name="Nakayama K."/>
        </authorList>
    </citation>
    <scope>NUCLEOTIDE SEQUENCE</scope>
</reference>
<feature type="domain" description="Reverse transcriptase Ty1/copia-type" evidence="3">
    <location>
        <begin position="936"/>
        <end position="1042"/>
    </location>
</feature>
<gene>
    <name evidence="4" type="ORF">Tco_0990176</name>
</gene>
<dbReference type="InterPro" id="IPR013103">
    <property type="entry name" value="RVT_2"/>
</dbReference>
<protein>
    <submittedName>
        <fullName evidence="4">Retrovirus-related pol polyprotein from transposon TNT 1-94</fullName>
    </submittedName>
</protein>